<feature type="transmembrane region" description="Helical" evidence="7">
    <location>
        <begin position="346"/>
        <end position="368"/>
    </location>
</feature>
<sequence>MNSKMMADVNQSRKSYITWPVLALMDFVTVIGFDDLIYNFQNQGLSVISSWVIMLFIYVIPYSLMVGQLGSVFSKEGGGLSSWVRGTSGEFLGYFTAWTYWAASIPYVVDTANSVVVGLGWCFNGNDSLENHLSNAKFALLSLLVFVIFIFIQSRFKNSLEVLSTIGGVAMFGMTVLFVIMTFSALVEGRHIATQPFNLHAILPTFNFKYFATIGMLIYAMNGAELVAPFVTRMKKPKSDFPKAMIMLAVMTAFLTIFGSFSLGVFFNAHHLPNDLKMNGSYYAFQALGRQFHVGNFFMYCFAWTEVFYMCALLAVLLDAMTRILISDTGSKYMPKFLRKTNANGLPINGYILTCVLSAFIIGLGVFLPDMNDIFNWLLNLNGIVSPGVTCWIFFAFIKIRERETQFPSEYVFIKNQKFALVVGWWMLIVTAVATVLGIAPQDVSQFSETWWYELAINLIAIIVLIGLGAIMPYVTRREQRSSIGEAFTKIQWIGMVSVLLITMISSFYLGGTHLAMRWWYIGGLSLVGIILIILIGKKEYTATK</sequence>
<gene>
    <name evidence="8" type="ORF">FC64_GL001264</name>
</gene>
<dbReference type="InterPro" id="IPR002293">
    <property type="entry name" value="AA/rel_permease1"/>
</dbReference>
<keyword evidence="4 7" id="KW-0812">Transmembrane</keyword>
<proteinExistence type="predicted"/>
<dbReference type="Gene3D" id="1.20.1740.10">
    <property type="entry name" value="Amino acid/polyamine transporter I"/>
    <property type="match status" value="1"/>
</dbReference>
<keyword evidence="9" id="KW-1185">Reference proteome</keyword>
<evidence type="ECO:0000256" key="6">
    <source>
        <dbReference type="ARBA" id="ARBA00023136"/>
    </source>
</evidence>
<dbReference type="InterPro" id="IPR050367">
    <property type="entry name" value="APC_superfamily"/>
</dbReference>
<evidence type="ECO:0000256" key="4">
    <source>
        <dbReference type="ARBA" id="ARBA00022692"/>
    </source>
</evidence>
<feature type="transmembrane region" description="Helical" evidence="7">
    <location>
        <begin position="518"/>
        <end position="537"/>
    </location>
</feature>
<dbReference type="GO" id="GO:0005886">
    <property type="term" value="C:plasma membrane"/>
    <property type="evidence" value="ECO:0007669"/>
    <property type="project" value="UniProtKB-SubCell"/>
</dbReference>
<accession>A0A0R1ZCK8</accession>
<feature type="transmembrane region" description="Helical" evidence="7">
    <location>
        <begin position="166"/>
        <end position="187"/>
    </location>
</feature>
<dbReference type="PANTHER" id="PTHR42770:SF15">
    <property type="entry name" value="GLUTAMATE_GAMMA-AMINOBUTYRATE ANTIPORTER-RELATED"/>
    <property type="match status" value="1"/>
</dbReference>
<dbReference type="AlphaFoldDB" id="A0A0R1ZCK8"/>
<evidence type="ECO:0000313" key="9">
    <source>
        <dbReference type="Proteomes" id="UP000051291"/>
    </source>
</evidence>
<feature type="transmembrane region" description="Helical" evidence="7">
    <location>
        <begin position="419"/>
        <end position="439"/>
    </location>
</feature>
<feature type="transmembrane region" description="Helical" evidence="7">
    <location>
        <begin position="207"/>
        <end position="232"/>
    </location>
</feature>
<feature type="transmembrane region" description="Helical" evidence="7">
    <location>
        <begin position="493"/>
        <end position="512"/>
    </location>
</feature>
<feature type="transmembrane region" description="Helical" evidence="7">
    <location>
        <begin position="307"/>
        <end position="326"/>
    </location>
</feature>
<evidence type="ECO:0000256" key="3">
    <source>
        <dbReference type="ARBA" id="ARBA00022475"/>
    </source>
</evidence>
<dbReference type="PANTHER" id="PTHR42770">
    <property type="entry name" value="AMINO ACID TRANSPORTER-RELATED"/>
    <property type="match status" value="1"/>
</dbReference>
<keyword evidence="3" id="KW-1003">Cell membrane</keyword>
<dbReference type="PIRSF" id="PIRSF006060">
    <property type="entry name" value="AA_transporter"/>
    <property type="match status" value="1"/>
</dbReference>
<dbReference type="GO" id="GO:0022857">
    <property type="term" value="F:transmembrane transporter activity"/>
    <property type="evidence" value="ECO:0007669"/>
    <property type="project" value="InterPro"/>
</dbReference>
<organism evidence="8 9">
    <name type="scientific">Ligilactobacillus araffinosus DSM 20653</name>
    <dbReference type="NCBI Taxonomy" id="1423820"/>
    <lineage>
        <taxon>Bacteria</taxon>
        <taxon>Bacillati</taxon>
        <taxon>Bacillota</taxon>
        <taxon>Bacilli</taxon>
        <taxon>Lactobacillales</taxon>
        <taxon>Lactobacillaceae</taxon>
        <taxon>Ligilactobacillus</taxon>
    </lineage>
</organism>
<evidence type="ECO:0000256" key="2">
    <source>
        <dbReference type="ARBA" id="ARBA00022448"/>
    </source>
</evidence>
<comment type="caution">
    <text evidence="8">The sequence shown here is derived from an EMBL/GenBank/DDBJ whole genome shotgun (WGS) entry which is preliminary data.</text>
</comment>
<protein>
    <submittedName>
        <fullName evidence="8">Amino acid permease</fullName>
    </submittedName>
</protein>
<keyword evidence="6 7" id="KW-0472">Membrane</keyword>
<dbReference type="EMBL" id="AYYZ01000029">
    <property type="protein sequence ID" value="KRM52066.1"/>
    <property type="molecule type" value="Genomic_DNA"/>
</dbReference>
<keyword evidence="5 7" id="KW-1133">Transmembrane helix</keyword>
<feature type="transmembrane region" description="Helical" evidence="7">
    <location>
        <begin position="244"/>
        <end position="267"/>
    </location>
</feature>
<evidence type="ECO:0000256" key="1">
    <source>
        <dbReference type="ARBA" id="ARBA00004651"/>
    </source>
</evidence>
<comment type="subcellular location">
    <subcellularLocation>
        <location evidence="1">Cell membrane</location>
        <topology evidence="1">Multi-pass membrane protein</topology>
    </subcellularLocation>
</comment>
<dbReference type="PATRIC" id="fig|1423820.4.peg.1290"/>
<feature type="transmembrane region" description="Helical" evidence="7">
    <location>
        <begin position="451"/>
        <end position="472"/>
    </location>
</feature>
<keyword evidence="2" id="KW-0813">Transport</keyword>
<feature type="transmembrane region" description="Helical" evidence="7">
    <location>
        <begin position="374"/>
        <end position="398"/>
    </location>
</feature>
<dbReference type="STRING" id="1423820.FC64_GL001264"/>
<name>A0A0R1ZCK8_9LACO</name>
<reference evidence="8 9" key="1">
    <citation type="journal article" date="2015" name="Genome Announc.">
        <title>Expanding the biotechnology potential of lactobacilli through comparative genomics of 213 strains and associated genera.</title>
        <authorList>
            <person name="Sun Z."/>
            <person name="Harris H.M."/>
            <person name="McCann A."/>
            <person name="Guo C."/>
            <person name="Argimon S."/>
            <person name="Zhang W."/>
            <person name="Yang X."/>
            <person name="Jeffery I.B."/>
            <person name="Cooney J.C."/>
            <person name="Kagawa T.F."/>
            <person name="Liu W."/>
            <person name="Song Y."/>
            <person name="Salvetti E."/>
            <person name="Wrobel A."/>
            <person name="Rasinkangas P."/>
            <person name="Parkhill J."/>
            <person name="Rea M.C."/>
            <person name="O'Sullivan O."/>
            <person name="Ritari J."/>
            <person name="Douillard F.P."/>
            <person name="Paul Ross R."/>
            <person name="Yang R."/>
            <person name="Briner A.E."/>
            <person name="Felis G.E."/>
            <person name="de Vos W.M."/>
            <person name="Barrangou R."/>
            <person name="Klaenhammer T.R."/>
            <person name="Caufield P.W."/>
            <person name="Cui Y."/>
            <person name="Zhang H."/>
            <person name="O'Toole P.W."/>
        </authorList>
    </citation>
    <scope>NUCLEOTIDE SEQUENCE [LARGE SCALE GENOMIC DNA]</scope>
    <source>
        <strain evidence="8 9">DSM 20653</strain>
    </source>
</reference>
<evidence type="ECO:0000256" key="5">
    <source>
        <dbReference type="ARBA" id="ARBA00022989"/>
    </source>
</evidence>
<evidence type="ECO:0000256" key="7">
    <source>
        <dbReference type="SAM" id="Phobius"/>
    </source>
</evidence>
<dbReference type="Pfam" id="PF13520">
    <property type="entry name" value="AA_permease_2"/>
    <property type="match status" value="1"/>
</dbReference>
<dbReference type="Proteomes" id="UP000051291">
    <property type="component" value="Unassembled WGS sequence"/>
</dbReference>
<feature type="transmembrane region" description="Helical" evidence="7">
    <location>
        <begin position="45"/>
        <end position="70"/>
    </location>
</feature>
<feature type="transmembrane region" description="Helical" evidence="7">
    <location>
        <begin position="16"/>
        <end position="33"/>
    </location>
</feature>
<evidence type="ECO:0000313" key="8">
    <source>
        <dbReference type="EMBL" id="KRM52066.1"/>
    </source>
</evidence>
<feature type="transmembrane region" description="Helical" evidence="7">
    <location>
        <begin position="136"/>
        <end position="154"/>
    </location>
</feature>